<protein>
    <recommendedName>
        <fullName evidence="4">AsmA family protein</fullName>
    </recommendedName>
</protein>
<organism evidence="2 3">
    <name type="scientific">Luteimonas deserti</name>
    <dbReference type="NCBI Taxonomy" id="2752306"/>
    <lineage>
        <taxon>Bacteria</taxon>
        <taxon>Pseudomonadati</taxon>
        <taxon>Pseudomonadota</taxon>
        <taxon>Gammaproteobacteria</taxon>
        <taxon>Lysobacterales</taxon>
        <taxon>Lysobacteraceae</taxon>
        <taxon>Luteimonas</taxon>
    </lineage>
</organism>
<dbReference type="AlphaFoldDB" id="A0A7Z0QQ89"/>
<reference evidence="2 3" key="1">
    <citation type="submission" date="2020-07" db="EMBL/GenBank/DDBJ databases">
        <title>isolation of Luteimonas sp. SJ-16.</title>
        <authorList>
            <person name="Huang X.-X."/>
            <person name="Xu L."/>
            <person name="Sun J.-Q."/>
        </authorList>
    </citation>
    <scope>NUCLEOTIDE SEQUENCE [LARGE SCALE GENOMIC DNA]</scope>
    <source>
        <strain evidence="2 3">SJ-16</strain>
    </source>
</reference>
<evidence type="ECO:0008006" key="4">
    <source>
        <dbReference type="Google" id="ProtNLM"/>
    </source>
</evidence>
<dbReference type="RefSeq" id="WP_180544932.1">
    <property type="nucleotide sequence ID" value="NZ_JACCJZ010000015.1"/>
</dbReference>
<keyword evidence="1" id="KW-0472">Membrane</keyword>
<dbReference type="Proteomes" id="UP000589896">
    <property type="component" value="Unassembled WGS sequence"/>
</dbReference>
<evidence type="ECO:0000313" key="2">
    <source>
        <dbReference type="EMBL" id="NYZ62698.1"/>
    </source>
</evidence>
<comment type="caution">
    <text evidence="2">The sequence shown here is derived from an EMBL/GenBank/DDBJ whole genome shotgun (WGS) entry which is preliminary data.</text>
</comment>
<keyword evidence="3" id="KW-1185">Reference proteome</keyword>
<gene>
    <name evidence="2" type="ORF">H0E82_07940</name>
</gene>
<name>A0A7Z0QQ89_9GAMM</name>
<keyword evidence="1" id="KW-1133">Transmembrane helix</keyword>
<keyword evidence="1" id="KW-0812">Transmembrane</keyword>
<feature type="transmembrane region" description="Helical" evidence="1">
    <location>
        <begin position="21"/>
        <end position="40"/>
    </location>
</feature>
<evidence type="ECO:0000256" key="1">
    <source>
        <dbReference type="SAM" id="Phobius"/>
    </source>
</evidence>
<evidence type="ECO:0000313" key="3">
    <source>
        <dbReference type="Proteomes" id="UP000589896"/>
    </source>
</evidence>
<accession>A0A7Z0QQ89</accession>
<dbReference type="EMBL" id="JACCJZ010000015">
    <property type="protein sequence ID" value="NYZ62698.1"/>
    <property type="molecule type" value="Genomic_DNA"/>
</dbReference>
<proteinExistence type="predicted"/>
<sequence>MTTAAPAPEASGPRRRRWRRLVLAVVVGLGLLAGSVYVLLPPERAVRLALDRLGPALGLEITFDGDIEYRLRGTPQLVARDVTARMPGEATALLRADRVLLSLPWSTIRSRGEVFEIARVELDSPILHLPALLRWLGTRPPGDGPSPAFTDGVRIRDGVVDADTWRIEGLALDAPSLQADRPVDLRIEGSAIAGAVTAPFRLRMRSDRLAGAKRLDADGTLGLRLPTGRLDTRLHLHAARADDDAMPGLRLSPVRIAGEAHWRARATSLPFAFGLHGSLAYRAGRLELAPVGIAIRGQGPVPTLATGGRIVLDQGLVLALDGRLAHWPDAWPSLPAPLSADGSPLPFALRYTGPSTLDAPLAFRIEHAGARFDGDTRLRAVLQWFDAFDTGSPLPPLRGRLTAGRLELPGAVLEGVQIDFEDGAP</sequence>